<accession>D9XDG6</accession>
<evidence type="ECO:0000313" key="2">
    <source>
        <dbReference type="EMBL" id="EFL30345.1"/>
    </source>
</evidence>
<keyword evidence="3" id="KW-1185">Reference proteome</keyword>
<dbReference type="HOGENOM" id="CLU_092034_0_0_11"/>
<dbReference type="AlphaFoldDB" id="D9XDG6"/>
<evidence type="ECO:0000313" key="3">
    <source>
        <dbReference type="Proteomes" id="UP000004184"/>
    </source>
</evidence>
<feature type="compositionally biased region" description="Polar residues" evidence="1">
    <location>
        <begin position="138"/>
        <end position="152"/>
    </location>
</feature>
<dbReference type="EMBL" id="GG657757">
    <property type="protein sequence ID" value="EFL30345.1"/>
    <property type="molecule type" value="Genomic_DNA"/>
</dbReference>
<proteinExistence type="predicted"/>
<dbReference type="Proteomes" id="UP000004184">
    <property type="component" value="Unassembled WGS sequence"/>
</dbReference>
<reference evidence="3" key="1">
    <citation type="submission" date="2009-02" db="EMBL/GenBank/DDBJ databases">
        <title>Annotation of Streptomyces viridochromogenes strain DSM 40736.</title>
        <authorList>
            <consortium name="The Broad Institute Genome Sequencing Platform"/>
            <consortium name="Broad Institute Microbial Sequencing Center"/>
            <person name="Fischbach M."/>
            <person name="Godfrey P."/>
            <person name="Ward D."/>
            <person name="Young S."/>
            <person name="Zeng Q."/>
            <person name="Koehrsen M."/>
            <person name="Alvarado L."/>
            <person name="Berlin A.M."/>
            <person name="Bochicchio J."/>
            <person name="Borenstein D."/>
            <person name="Chapman S.B."/>
            <person name="Chen Z."/>
            <person name="Engels R."/>
            <person name="Freedman E."/>
            <person name="Gellesch M."/>
            <person name="Goldberg J."/>
            <person name="Griggs A."/>
            <person name="Gujja S."/>
            <person name="Heilman E.R."/>
            <person name="Heiman D.I."/>
            <person name="Hepburn T.A."/>
            <person name="Howarth C."/>
            <person name="Jen D."/>
            <person name="Larson L."/>
            <person name="Lewis B."/>
            <person name="Mehta T."/>
            <person name="Park D."/>
            <person name="Pearson M."/>
            <person name="Richards J."/>
            <person name="Roberts A."/>
            <person name="Saif S."/>
            <person name="Shea T.D."/>
            <person name="Shenoy N."/>
            <person name="Sisk P."/>
            <person name="Stolte C."/>
            <person name="Sykes S.N."/>
            <person name="Thomson T."/>
            <person name="Walk T."/>
            <person name="White J."/>
            <person name="Yandava C."/>
            <person name="Straight P."/>
            <person name="Clardy J."/>
            <person name="Hung D."/>
            <person name="Kolter R."/>
            <person name="Mekalanos J."/>
            <person name="Walker S."/>
            <person name="Walsh C.T."/>
            <person name="Wieland-Brown L.C."/>
            <person name="Haas B."/>
            <person name="Nusbaum C."/>
            <person name="Birren B."/>
        </authorList>
    </citation>
    <scope>NUCLEOTIDE SEQUENCE [LARGE SCALE GENOMIC DNA]</scope>
    <source>
        <strain evidence="3">DSM 40736 / JCM 4977 / BCRC 1201 / Tue 494</strain>
    </source>
</reference>
<evidence type="ECO:0000256" key="1">
    <source>
        <dbReference type="SAM" id="MobiDB-lite"/>
    </source>
</evidence>
<name>D9XDG6_STRVT</name>
<dbReference type="STRING" id="591159.SSQG_00863"/>
<organism evidence="2 3">
    <name type="scientific">Streptomyces viridochromogenes (strain DSM 40736 / JCM 4977 / BCRC 1201 / Tue 494)</name>
    <dbReference type="NCBI Taxonomy" id="591159"/>
    <lineage>
        <taxon>Bacteria</taxon>
        <taxon>Bacillati</taxon>
        <taxon>Actinomycetota</taxon>
        <taxon>Actinomycetes</taxon>
        <taxon>Kitasatosporales</taxon>
        <taxon>Streptomycetaceae</taxon>
        <taxon>Streptomyces</taxon>
    </lineage>
</organism>
<feature type="region of interest" description="Disordered" evidence="1">
    <location>
        <begin position="129"/>
        <end position="158"/>
    </location>
</feature>
<protein>
    <submittedName>
        <fullName evidence="2">Predicted protein</fullName>
    </submittedName>
</protein>
<gene>
    <name evidence="2" type="ORF">SSQG_00863</name>
</gene>
<sequence length="158" mass="16708">MLPDVVLDRRLRGVALRSPCRSSTHGESRRADELRRGKPWGLPLEGRALLVAGWRTDVTLRRLALLLGISKSGGLGVTVVPAAVSGARPTVRFGPPRHGAATIELTAMTRSAPGALAERLTELATRLTATRGPARPGSASTATCCREQSASLSEPRRG</sequence>